<reference evidence="1 2" key="1">
    <citation type="submission" date="2016-10" db="EMBL/GenBank/DDBJ databases">
        <authorList>
            <person name="de Groot N.N."/>
        </authorList>
    </citation>
    <scope>NUCLEOTIDE SEQUENCE [LARGE SCALE GENOMIC DNA]</scope>
    <source>
        <strain evidence="1 2">DSM 19938</strain>
    </source>
</reference>
<dbReference type="AlphaFoldDB" id="A0A1H7AUE9"/>
<gene>
    <name evidence="1" type="ORF">SAMN04487995_5824</name>
</gene>
<evidence type="ECO:0000313" key="1">
    <source>
        <dbReference type="EMBL" id="SEJ67507.1"/>
    </source>
</evidence>
<dbReference type="Proteomes" id="UP000199532">
    <property type="component" value="Unassembled WGS sequence"/>
</dbReference>
<dbReference type="STRING" id="408657.SAMN04487995_5824"/>
<evidence type="ECO:0000313" key="2">
    <source>
        <dbReference type="Proteomes" id="UP000199532"/>
    </source>
</evidence>
<proteinExistence type="predicted"/>
<keyword evidence="2" id="KW-1185">Reference proteome</keyword>
<dbReference type="EMBL" id="FNXY01000011">
    <property type="protein sequence ID" value="SEJ67507.1"/>
    <property type="molecule type" value="Genomic_DNA"/>
</dbReference>
<organism evidence="1 2">
    <name type="scientific">Dyadobacter koreensis</name>
    <dbReference type="NCBI Taxonomy" id="408657"/>
    <lineage>
        <taxon>Bacteria</taxon>
        <taxon>Pseudomonadati</taxon>
        <taxon>Bacteroidota</taxon>
        <taxon>Cytophagia</taxon>
        <taxon>Cytophagales</taxon>
        <taxon>Spirosomataceae</taxon>
        <taxon>Dyadobacter</taxon>
    </lineage>
</organism>
<protein>
    <submittedName>
        <fullName evidence="1">Uncharacterized protein</fullName>
    </submittedName>
</protein>
<sequence>MLENFVKGVSLFWILLGKKINIISQSEAGIYGFSYNRFAVYSFVMHYCTKLWGIILVLKKSPIQLLNQSILVLSSYGDF</sequence>
<name>A0A1H7AUE9_9BACT</name>
<accession>A0A1H7AUE9</accession>